<evidence type="ECO:0000256" key="1">
    <source>
        <dbReference type="SAM" id="MobiDB-lite"/>
    </source>
</evidence>
<proteinExistence type="predicted"/>
<evidence type="ECO:0000313" key="3">
    <source>
        <dbReference type="EMBL" id="PXY35400.1"/>
    </source>
</evidence>
<comment type="caution">
    <text evidence="3">The sequence shown here is derived from an EMBL/GenBank/DDBJ whole genome shotgun (WGS) entry which is preliminary data.</text>
</comment>
<gene>
    <name evidence="3" type="ORF">BA062_07610</name>
</gene>
<protein>
    <recommendedName>
        <fullName evidence="2">STAS domain-containing protein</fullName>
    </recommendedName>
</protein>
<keyword evidence="4" id="KW-1185">Reference proteome</keyword>
<sequence length="113" mass="11597">MTLRIAVSEDPEGHTVVLAGELVLDTTGAPRAELAALLAGAAPGARVRLDLAGLTLLDSSELSVLIRAHKTAAEHGGACCSGTRPRTSGRPCASPVCSTCSTSPNRDPRHCRV</sequence>
<dbReference type="Pfam" id="PF13466">
    <property type="entry name" value="STAS_2"/>
    <property type="match status" value="1"/>
</dbReference>
<reference evidence="3 4" key="1">
    <citation type="submission" date="2016-07" db="EMBL/GenBank/DDBJ databases">
        <title>Draft genome sequence of Prauserella sp. YIM 121212, isolated from alkaline soil.</title>
        <authorList>
            <person name="Ruckert C."/>
            <person name="Albersmeier A."/>
            <person name="Jiang C.-L."/>
            <person name="Jiang Y."/>
            <person name="Kalinowski J."/>
            <person name="Schneider O."/>
            <person name="Winkler A."/>
            <person name="Zotchev S.B."/>
        </authorList>
    </citation>
    <scope>NUCLEOTIDE SEQUENCE [LARGE SCALE GENOMIC DNA]</scope>
    <source>
        <strain evidence="3 4">YIM 121212</strain>
    </source>
</reference>
<organism evidence="3 4">
    <name type="scientific">Prauserella flavalba</name>
    <dbReference type="NCBI Taxonomy" id="1477506"/>
    <lineage>
        <taxon>Bacteria</taxon>
        <taxon>Bacillati</taxon>
        <taxon>Actinomycetota</taxon>
        <taxon>Actinomycetes</taxon>
        <taxon>Pseudonocardiales</taxon>
        <taxon>Pseudonocardiaceae</taxon>
        <taxon>Prauserella</taxon>
    </lineage>
</organism>
<feature type="domain" description="STAS" evidence="2">
    <location>
        <begin position="3"/>
        <end position="76"/>
    </location>
</feature>
<evidence type="ECO:0000259" key="2">
    <source>
        <dbReference type="PROSITE" id="PS50801"/>
    </source>
</evidence>
<dbReference type="Gene3D" id="3.30.750.24">
    <property type="entry name" value="STAS domain"/>
    <property type="match status" value="1"/>
</dbReference>
<accession>A0A318LPD2</accession>
<feature type="region of interest" description="Disordered" evidence="1">
    <location>
        <begin position="76"/>
        <end position="113"/>
    </location>
</feature>
<dbReference type="PROSITE" id="PS50801">
    <property type="entry name" value="STAS"/>
    <property type="match status" value="1"/>
</dbReference>
<dbReference type="RefSeq" id="WP_110335395.1">
    <property type="nucleotide sequence ID" value="NZ_MASU01000005.1"/>
</dbReference>
<dbReference type="SUPFAM" id="SSF52091">
    <property type="entry name" value="SpoIIaa-like"/>
    <property type="match status" value="1"/>
</dbReference>
<dbReference type="OrthoDB" id="9793697at2"/>
<dbReference type="EMBL" id="MASU01000005">
    <property type="protein sequence ID" value="PXY35400.1"/>
    <property type="molecule type" value="Genomic_DNA"/>
</dbReference>
<dbReference type="InterPro" id="IPR036513">
    <property type="entry name" value="STAS_dom_sf"/>
</dbReference>
<dbReference type="InterPro" id="IPR002645">
    <property type="entry name" value="STAS_dom"/>
</dbReference>
<name>A0A318LPD2_9PSEU</name>
<dbReference type="InterPro" id="IPR058548">
    <property type="entry name" value="MlaB-like_STAS"/>
</dbReference>
<feature type="compositionally biased region" description="Polar residues" evidence="1">
    <location>
        <begin position="96"/>
        <end position="105"/>
    </location>
</feature>
<dbReference type="Proteomes" id="UP000247892">
    <property type="component" value="Unassembled WGS sequence"/>
</dbReference>
<evidence type="ECO:0000313" key="4">
    <source>
        <dbReference type="Proteomes" id="UP000247892"/>
    </source>
</evidence>
<dbReference type="AlphaFoldDB" id="A0A318LPD2"/>